<gene>
    <name evidence="2" type="ORF">DEO72_LG3g2685</name>
</gene>
<reference evidence="2 3" key="1">
    <citation type="submission" date="2019-04" db="EMBL/GenBank/DDBJ databases">
        <title>An improved genome assembly and genetic linkage map for asparagus bean, Vigna unguiculata ssp. sesquipedialis.</title>
        <authorList>
            <person name="Xia Q."/>
            <person name="Zhang R."/>
            <person name="Dong Y."/>
        </authorList>
    </citation>
    <scope>NUCLEOTIDE SEQUENCE [LARGE SCALE GENOMIC DNA]</scope>
    <source>
        <tissue evidence="2">Leaf</tissue>
    </source>
</reference>
<dbReference type="AlphaFoldDB" id="A0A4D6LHV7"/>
<organism evidence="2 3">
    <name type="scientific">Vigna unguiculata</name>
    <name type="common">Cowpea</name>
    <dbReference type="NCBI Taxonomy" id="3917"/>
    <lineage>
        <taxon>Eukaryota</taxon>
        <taxon>Viridiplantae</taxon>
        <taxon>Streptophyta</taxon>
        <taxon>Embryophyta</taxon>
        <taxon>Tracheophyta</taxon>
        <taxon>Spermatophyta</taxon>
        <taxon>Magnoliopsida</taxon>
        <taxon>eudicotyledons</taxon>
        <taxon>Gunneridae</taxon>
        <taxon>Pentapetalae</taxon>
        <taxon>rosids</taxon>
        <taxon>fabids</taxon>
        <taxon>Fabales</taxon>
        <taxon>Fabaceae</taxon>
        <taxon>Papilionoideae</taxon>
        <taxon>50 kb inversion clade</taxon>
        <taxon>NPAAA clade</taxon>
        <taxon>indigoferoid/millettioid clade</taxon>
        <taxon>Phaseoleae</taxon>
        <taxon>Vigna</taxon>
    </lineage>
</organism>
<sequence>MAATAETVVGPVDLAQASQPRLAETNRGSPRRSAPYFKRASISPKRDLALLPDALFEPSPRRRGLA</sequence>
<accession>A0A4D6LHV7</accession>
<dbReference type="EMBL" id="CP039347">
    <property type="protein sequence ID" value="QCD88143.1"/>
    <property type="molecule type" value="Genomic_DNA"/>
</dbReference>
<evidence type="ECO:0000313" key="3">
    <source>
        <dbReference type="Proteomes" id="UP000501690"/>
    </source>
</evidence>
<proteinExistence type="predicted"/>
<evidence type="ECO:0000313" key="2">
    <source>
        <dbReference type="EMBL" id="QCD88143.1"/>
    </source>
</evidence>
<feature type="region of interest" description="Disordered" evidence="1">
    <location>
        <begin position="1"/>
        <end position="39"/>
    </location>
</feature>
<evidence type="ECO:0000256" key="1">
    <source>
        <dbReference type="SAM" id="MobiDB-lite"/>
    </source>
</evidence>
<dbReference type="Proteomes" id="UP000501690">
    <property type="component" value="Linkage Group LG3"/>
</dbReference>
<protein>
    <submittedName>
        <fullName evidence="2">Uncharacterized protein</fullName>
    </submittedName>
</protein>
<name>A0A4D6LHV7_VIGUN</name>
<keyword evidence="3" id="KW-1185">Reference proteome</keyword>